<feature type="transmembrane region" description="Helical" evidence="1">
    <location>
        <begin position="160"/>
        <end position="180"/>
    </location>
</feature>
<keyword evidence="1" id="KW-1133">Transmembrane helix</keyword>
<keyword evidence="1" id="KW-0812">Transmembrane</keyword>
<evidence type="ECO:0000313" key="3">
    <source>
        <dbReference type="Proteomes" id="UP000242818"/>
    </source>
</evidence>
<dbReference type="RefSeq" id="WP_089715402.1">
    <property type="nucleotide sequence ID" value="NZ_FMAR01000020.1"/>
</dbReference>
<organism evidence="2 3">
    <name type="scientific">Chitinophaga costaii</name>
    <dbReference type="NCBI Taxonomy" id="1335309"/>
    <lineage>
        <taxon>Bacteria</taxon>
        <taxon>Pseudomonadati</taxon>
        <taxon>Bacteroidota</taxon>
        <taxon>Chitinophagia</taxon>
        <taxon>Chitinophagales</taxon>
        <taxon>Chitinophagaceae</taxon>
        <taxon>Chitinophaga</taxon>
    </lineage>
</organism>
<keyword evidence="1" id="KW-0472">Membrane</keyword>
<accession>A0A1C4G290</accession>
<sequence>MLQTLNYQTAALPDNYSIFKEAVKIGKVYKKEWLGWTMDAEIAGRRFSFSKRGLFQNIIHIEDKDTHTSLGALTIQPFFRWMPRAMLKLADGSSFRWMNSRLFSADWQWREENRIVMSAKEPWHLNMANGSILVRASVKQKELLLSLGLLLRNNFGRRSLLSLLVCLALLAMGILSRLFLGQQ</sequence>
<keyword evidence="3" id="KW-1185">Reference proteome</keyword>
<dbReference type="EMBL" id="FMAR01000020">
    <property type="protein sequence ID" value="SCC62307.1"/>
    <property type="molecule type" value="Genomic_DNA"/>
</dbReference>
<proteinExistence type="predicted"/>
<evidence type="ECO:0000256" key="1">
    <source>
        <dbReference type="SAM" id="Phobius"/>
    </source>
</evidence>
<reference evidence="2 3" key="1">
    <citation type="submission" date="2016-08" db="EMBL/GenBank/DDBJ databases">
        <authorList>
            <person name="Seilhamer J.J."/>
        </authorList>
    </citation>
    <scope>NUCLEOTIDE SEQUENCE [LARGE SCALE GENOMIC DNA]</scope>
    <source>
        <strain evidence="2 3">A37T2</strain>
    </source>
</reference>
<dbReference type="Proteomes" id="UP000242818">
    <property type="component" value="Unassembled WGS sequence"/>
</dbReference>
<dbReference type="AlphaFoldDB" id="A0A1C4G290"/>
<evidence type="ECO:0000313" key="2">
    <source>
        <dbReference type="EMBL" id="SCC62307.1"/>
    </source>
</evidence>
<protein>
    <submittedName>
        <fullName evidence="2">Uncharacterized protein</fullName>
    </submittedName>
</protein>
<dbReference type="OrthoDB" id="673957at2"/>
<gene>
    <name evidence="2" type="ORF">GA0116948_12015</name>
</gene>
<name>A0A1C4G290_9BACT</name>